<keyword evidence="4 8" id="KW-0067">ATP-binding</keyword>
<dbReference type="CDD" id="cd03293">
    <property type="entry name" value="ABC_NrtD_SsuB_transporters"/>
    <property type="match status" value="1"/>
</dbReference>
<feature type="region of interest" description="Disordered" evidence="5">
    <location>
        <begin position="1"/>
        <end position="20"/>
    </location>
</feature>
<comment type="similarity">
    <text evidence="1">Belongs to the ABC transporter superfamily.</text>
</comment>
<evidence type="ECO:0000313" key="7">
    <source>
        <dbReference type="EMBL" id="PWJ20586.1"/>
    </source>
</evidence>
<dbReference type="GO" id="GO:0016887">
    <property type="term" value="F:ATP hydrolysis activity"/>
    <property type="evidence" value="ECO:0007669"/>
    <property type="project" value="InterPro"/>
</dbReference>
<sequence>MRGREEDNMTDRDGSSDTTPLIEFRGVGKRFMVKGEPLQAVQDIDLKVREGEILTLVGPSGCGKSTLLNMAAGLFEATAGEVIYRGAPVQPYNHAVGYMTQSDHLLPWRDVAGNIAIPLEIKGLPKGEIDARVETLMETVGLSGFGRSYPNQLSGGMRKRCALARLLAYDPETLLMDEPFAALDAMLRMRMQIEIRTLCRQLGKTVMFVTHDLDEAVAIGDRCVVFTGRPGTIDRVVDVPLPPDRDILQLRKDRAYQEITATLWDVLAPAVAMEE</sequence>
<protein>
    <submittedName>
        <fullName evidence="8">NitT/TauT family transport system ATP-binding protein</fullName>
    </submittedName>
</protein>
<gene>
    <name evidence="7" type="ORF">BCF38_103405</name>
    <name evidence="8" type="ORF">SAMN05421539_103405</name>
</gene>
<evidence type="ECO:0000259" key="6">
    <source>
        <dbReference type="PROSITE" id="PS50893"/>
    </source>
</evidence>
<feature type="domain" description="ABC transporter" evidence="6">
    <location>
        <begin position="22"/>
        <end position="249"/>
    </location>
</feature>
<keyword evidence="2" id="KW-0813">Transport</keyword>
<evidence type="ECO:0000256" key="5">
    <source>
        <dbReference type="SAM" id="MobiDB-lite"/>
    </source>
</evidence>
<feature type="compositionally biased region" description="Basic and acidic residues" evidence="5">
    <location>
        <begin position="1"/>
        <end position="15"/>
    </location>
</feature>
<dbReference type="Gene3D" id="3.40.50.300">
    <property type="entry name" value="P-loop containing nucleotide triphosphate hydrolases"/>
    <property type="match status" value="1"/>
</dbReference>
<keyword evidence="3" id="KW-0547">Nucleotide-binding</keyword>
<dbReference type="EMBL" id="QGDJ01000003">
    <property type="protein sequence ID" value="PWJ20586.1"/>
    <property type="molecule type" value="Genomic_DNA"/>
</dbReference>
<accession>A0A2Y9BZN5</accession>
<dbReference type="PANTHER" id="PTHR42788:SF13">
    <property type="entry name" value="ALIPHATIC SULFONATES IMPORT ATP-BINDING PROTEIN SSUB"/>
    <property type="match status" value="1"/>
</dbReference>
<evidence type="ECO:0000313" key="10">
    <source>
        <dbReference type="Proteomes" id="UP000251571"/>
    </source>
</evidence>
<dbReference type="Proteomes" id="UP000251571">
    <property type="component" value="Unassembled WGS sequence"/>
</dbReference>
<evidence type="ECO:0000313" key="9">
    <source>
        <dbReference type="Proteomes" id="UP000245839"/>
    </source>
</evidence>
<dbReference type="InterPro" id="IPR050166">
    <property type="entry name" value="ABC_transporter_ATP-bind"/>
</dbReference>
<dbReference type="InterPro" id="IPR003439">
    <property type="entry name" value="ABC_transporter-like_ATP-bd"/>
</dbReference>
<dbReference type="Pfam" id="PF00005">
    <property type="entry name" value="ABC_tran"/>
    <property type="match status" value="1"/>
</dbReference>
<dbReference type="SUPFAM" id="SSF52540">
    <property type="entry name" value="P-loop containing nucleoside triphosphate hydrolases"/>
    <property type="match status" value="1"/>
</dbReference>
<dbReference type="InterPro" id="IPR003593">
    <property type="entry name" value="AAA+_ATPase"/>
</dbReference>
<dbReference type="PANTHER" id="PTHR42788">
    <property type="entry name" value="TAURINE IMPORT ATP-BINDING PROTEIN-RELATED"/>
    <property type="match status" value="1"/>
</dbReference>
<name>A0A2Y9BZN5_9RHOB</name>
<evidence type="ECO:0000313" key="8">
    <source>
        <dbReference type="EMBL" id="SSA44682.1"/>
    </source>
</evidence>
<keyword evidence="9" id="KW-1185">Reference proteome</keyword>
<dbReference type="Proteomes" id="UP000245839">
    <property type="component" value="Unassembled WGS sequence"/>
</dbReference>
<dbReference type="EMBL" id="UETC01000003">
    <property type="protein sequence ID" value="SSA44682.1"/>
    <property type="molecule type" value="Genomic_DNA"/>
</dbReference>
<proteinExistence type="inferred from homology"/>
<evidence type="ECO:0000256" key="4">
    <source>
        <dbReference type="ARBA" id="ARBA00022840"/>
    </source>
</evidence>
<organism evidence="8 10">
    <name type="scientific">Jannaschia seohaensis</name>
    <dbReference type="NCBI Taxonomy" id="475081"/>
    <lineage>
        <taxon>Bacteria</taxon>
        <taxon>Pseudomonadati</taxon>
        <taxon>Pseudomonadota</taxon>
        <taxon>Alphaproteobacteria</taxon>
        <taxon>Rhodobacterales</taxon>
        <taxon>Roseobacteraceae</taxon>
        <taxon>Jannaschia</taxon>
    </lineage>
</organism>
<dbReference type="AlphaFoldDB" id="A0A2Y9BZN5"/>
<reference evidence="8 10" key="1">
    <citation type="submission" date="2016-10" db="EMBL/GenBank/DDBJ databases">
        <authorList>
            <person name="Cai Z."/>
        </authorList>
    </citation>
    <scope>NUCLEOTIDE SEQUENCE [LARGE SCALE GENOMIC DNA]</scope>
    <source>
        <strain evidence="8 10">DSM 25227</strain>
    </source>
</reference>
<evidence type="ECO:0000256" key="2">
    <source>
        <dbReference type="ARBA" id="ARBA00022448"/>
    </source>
</evidence>
<dbReference type="PROSITE" id="PS50893">
    <property type="entry name" value="ABC_TRANSPORTER_2"/>
    <property type="match status" value="1"/>
</dbReference>
<evidence type="ECO:0000256" key="3">
    <source>
        <dbReference type="ARBA" id="ARBA00022741"/>
    </source>
</evidence>
<dbReference type="GO" id="GO:0005524">
    <property type="term" value="F:ATP binding"/>
    <property type="evidence" value="ECO:0007669"/>
    <property type="project" value="UniProtKB-KW"/>
</dbReference>
<evidence type="ECO:0000256" key="1">
    <source>
        <dbReference type="ARBA" id="ARBA00005417"/>
    </source>
</evidence>
<dbReference type="InterPro" id="IPR027417">
    <property type="entry name" value="P-loop_NTPase"/>
</dbReference>
<reference evidence="7 9" key="2">
    <citation type="submission" date="2018-03" db="EMBL/GenBank/DDBJ databases">
        <title>Genomic Encyclopedia of Archaeal and Bacterial Type Strains, Phase II (KMG-II): from individual species to whole genera.</title>
        <authorList>
            <person name="Goeker M."/>
        </authorList>
    </citation>
    <scope>NUCLEOTIDE SEQUENCE [LARGE SCALE GENOMIC DNA]</scope>
    <source>
        <strain evidence="7 9">DSM 25227</strain>
    </source>
</reference>
<dbReference type="SMART" id="SM00382">
    <property type="entry name" value="AAA"/>
    <property type="match status" value="1"/>
</dbReference>